<dbReference type="Proteomes" id="UP000324629">
    <property type="component" value="Unassembled WGS sequence"/>
</dbReference>
<evidence type="ECO:0000313" key="2">
    <source>
        <dbReference type="EMBL" id="KAA3674488.1"/>
    </source>
</evidence>
<dbReference type="Pfam" id="PF13606">
    <property type="entry name" value="Ank_3"/>
    <property type="match status" value="1"/>
</dbReference>
<comment type="caution">
    <text evidence="2">The sequence shown here is derived from an EMBL/GenBank/DDBJ whole genome shotgun (WGS) entry which is preliminary data.</text>
</comment>
<dbReference type="PANTHER" id="PTHR24121:SF23">
    <property type="entry name" value="NO MECHANORECEPTOR POTENTIAL C, ISOFORM H"/>
    <property type="match status" value="1"/>
</dbReference>
<proteinExistence type="predicted"/>
<feature type="repeat" description="ANK" evidence="1">
    <location>
        <begin position="168"/>
        <end position="200"/>
    </location>
</feature>
<keyword evidence="3" id="KW-1185">Reference proteome</keyword>
<dbReference type="InterPro" id="IPR002110">
    <property type="entry name" value="Ankyrin_rpt"/>
</dbReference>
<name>A0A5J4NGQ6_9TREM</name>
<keyword evidence="1" id="KW-0040">ANK repeat</keyword>
<feature type="repeat" description="ANK" evidence="1">
    <location>
        <begin position="321"/>
        <end position="343"/>
    </location>
</feature>
<organism evidence="2 3">
    <name type="scientific">Paragonimus westermani</name>
    <dbReference type="NCBI Taxonomy" id="34504"/>
    <lineage>
        <taxon>Eukaryota</taxon>
        <taxon>Metazoa</taxon>
        <taxon>Spiralia</taxon>
        <taxon>Lophotrochozoa</taxon>
        <taxon>Platyhelminthes</taxon>
        <taxon>Trematoda</taxon>
        <taxon>Digenea</taxon>
        <taxon>Plagiorchiida</taxon>
        <taxon>Troglotremata</taxon>
        <taxon>Troglotrematidae</taxon>
        <taxon>Paragonimus</taxon>
    </lineage>
</organism>
<dbReference type="PANTHER" id="PTHR24121">
    <property type="entry name" value="NO MECHANORECEPTOR POTENTIAL C, ISOFORM D-RELATED"/>
    <property type="match status" value="1"/>
</dbReference>
<dbReference type="PROSITE" id="PS50297">
    <property type="entry name" value="ANK_REP_REGION"/>
    <property type="match status" value="2"/>
</dbReference>
<dbReference type="SUPFAM" id="SSF48403">
    <property type="entry name" value="Ankyrin repeat"/>
    <property type="match status" value="1"/>
</dbReference>
<dbReference type="Pfam" id="PF12796">
    <property type="entry name" value="Ank_2"/>
    <property type="match status" value="2"/>
</dbReference>
<dbReference type="InterPro" id="IPR036770">
    <property type="entry name" value="Ankyrin_rpt-contain_sf"/>
</dbReference>
<dbReference type="AlphaFoldDB" id="A0A5J4NGQ6"/>
<feature type="non-terminal residue" evidence="2">
    <location>
        <position position="459"/>
    </location>
</feature>
<dbReference type="EMBL" id="QNGE01003119">
    <property type="protein sequence ID" value="KAA3674488.1"/>
    <property type="molecule type" value="Genomic_DNA"/>
</dbReference>
<evidence type="ECO:0000313" key="3">
    <source>
        <dbReference type="Proteomes" id="UP000324629"/>
    </source>
</evidence>
<dbReference type="PROSITE" id="PS50088">
    <property type="entry name" value="ANK_REPEAT"/>
    <property type="match status" value="2"/>
</dbReference>
<dbReference type="Gene3D" id="1.25.40.20">
    <property type="entry name" value="Ankyrin repeat-containing domain"/>
    <property type="match status" value="2"/>
</dbReference>
<evidence type="ECO:0000256" key="1">
    <source>
        <dbReference type="PROSITE-ProRule" id="PRU00023"/>
    </source>
</evidence>
<reference evidence="2 3" key="1">
    <citation type="journal article" date="2019" name="Gigascience">
        <title>Whole-genome sequence of the oriental lung fluke Paragonimus westermani.</title>
        <authorList>
            <person name="Oey H."/>
            <person name="Zakrzewski M."/>
            <person name="Narain K."/>
            <person name="Devi K.R."/>
            <person name="Agatsuma T."/>
            <person name="Nawaratna S."/>
            <person name="Gobert G.N."/>
            <person name="Jones M.K."/>
            <person name="Ragan M.A."/>
            <person name="McManus D.P."/>
            <person name="Krause L."/>
        </authorList>
    </citation>
    <scope>NUCLEOTIDE SEQUENCE [LARGE SCALE GENOMIC DNA]</scope>
    <source>
        <strain evidence="2 3">IND2009</strain>
    </source>
</reference>
<dbReference type="SMART" id="SM00248">
    <property type="entry name" value="ANK"/>
    <property type="match status" value="7"/>
</dbReference>
<protein>
    <submittedName>
        <fullName evidence="2">Uncharacterized protein</fullName>
    </submittedName>
</protein>
<gene>
    <name evidence="2" type="ORF">DEA37_0006622</name>
</gene>
<sequence>MRDDAFYECLKKLFKAVELDNEQEFVALCTKVSSDDRLFIWQGRRSRYCDKSDTLIHVAARLGRAWLLRLAMFDGASLSLTSIHNKHPLHEAAQTGAVECLRLLICAANVPIDPLKRADWTPLMLACSASSPEPFTEINDTSQITSRFIECVRLLLQHGADPSFTNKDGWNCLHIAARSGYKEVVSALLQHSPELIHTKTSNGRTCLHCLTSRQTSATDPYETCEIAQNLLDRFPQLLFIPDVCGTIPVFDALRRGNVLLASELLQVNPDKQLEHCDKLGLKAVHVVAESGELDSLRLIEKYLGSGTFESKVAFDCVAGIGGVAPLHLACRSGQHNIVKYILDVFRKSSACDRPLHTLICPLDVRGCSPMWYAAVGSAGLGATYVTQRICCLKLLCDALLAIPHDPETYNFISDHVASILSNVSNASIRKVLADFVVELVHGNKSVSVTYNLSFLLYPL</sequence>
<accession>A0A5J4NGQ6</accession>